<gene>
    <name evidence="2" type="ORF">EV699_10651</name>
</gene>
<accession>A0A4R2L413</accession>
<comment type="caution">
    <text evidence="2">The sequence shown here is derived from an EMBL/GenBank/DDBJ whole genome shotgun (WGS) entry which is preliminary data.</text>
</comment>
<organism evidence="2 3">
    <name type="scientific">Plasticicumulans lactativorans</name>
    <dbReference type="NCBI Taxonomy" id="1133106"/>
    <lineage>
        <taxon>Bacteria</taxon>
        <taxon>Pseudomonadati</taxon>
        <taxon>Pseudomonadota</taxon>
        <taxon>Gammaproteobacteria</taxon>
        <taxon>Candidatus Competibacteraceae</taxon>
        <taxon>Plasticicumulans</taxon>
    </lineage>
</organism>
<evidence type="ECO:0000313" key="2">
    <source>
        <dbReference type="EMBL" id="TCO81957.1"/>
    </source>
</evidence>
<dbReference type="RefSeq" id="WP_132540063.1">
    <property type="nucleotide sequence ID" value="NZ_SLWY01000006.1"/>
</dbReference>
<dbReference type="EMBL" id="SLWY01000006">
    <property type="protein sequence ID" value="TCO81957.1"/>
    <property type="molecule type" value="Genomic_DNA"/>
</dbReference>
<dbReference type="Proteomes" id="UP000295765">
    <property type="component" value="Unassembled WGS sequence"/>
</dbReference>
<proteinExistence type="predicted"/>
<feature type="domain" description="Glycine zipper" evidence="1">
    <location>
        <begin position="31"/>
        <end position="72"/>
    </location>
</feature>
<protein>
    <submittedName>
        <fullName evidence="2">Outer membrane protein with glycine zipper</fullName>
    </submittedName>
</protein>
<dbReference type="PROSITE" id="PS51257">
    <property type="entry name" value="PROKAR_LIPOPROTEIN"/>
    <property type="match status" value="1"/>
</dbReference>
<name>A0A4R2L413_9GAMM</name>
<reference evidence="2 3" key="1">
    <citation type="submission" date="2019-03" db="EMBL/GenBank/DDBJ databases">
        <title>Genomic Encyclopedia of Type Strains, Phase IV (KMG-IV): sequencing the most valuable type-strain genomes for metagenomic binning, comparative biology and taxonomic classification.</title>
        <authorList>
            <person name="Goeker M."/>
        </authorList>
    </citation>
    <scope>NUCLEOTIDE SEQUENCE [LARGE SCALE GENOMIC DNA]</scope>
    <source>
        <strain evidence="2 3">DSM 25287</strain>
    </source>
</reference>
<keyword evidence="3" id="KW-1185">Reference proteome</keyword>
<evidence type="ECO:0000259" key="1">
    <source>
        <dbReference type="Pfam" id="PF13488"/>
    </source>
</evidence>
<evidence type="ECO:0000313" key="3">
    <source>
        <dbReference type="Proteomes" id="UP000295765"/>
    </source>
</evidence>
<dbReference type="Pfam" id="PF13488">
    <property type="entry name" value="Gly-zipper_Omp"/>
    <property type="match status" value="1"/>
</dbReference>
<dbReference type="InterPro" id="IPR039567">
    <property type="entry name" value="Gly-zipper"/>
</dbReference>
<sequence length="117" mass="12472">MGTLSRTFRHLALAGALVVVSACGHNPWIDGGLGAATGAVVGNQVGGRGGAIVGGALGAATGVAIGQQQAERRRYGYGDDGYYRDDGYRGRYDDRYGGGYRYRERYYDGGYDPYYGR</sequence>
<dbReference type="AlphaFoldDB" id="A0A4R2L413"/>